<keyword evidence="1" id="KW-0732">Signal</keyword>
<keyword evidence="4" id="KW-1185">Reference proteome</keyword>
<dbReference type="KEGG" id="ote:Oter_3893"/>
<evidence type="ECO:0000256" key="1">
    <source>
        <dbReference type="SAM" id="SignalP"/>
    </source>
</evidence>
<name>B1ZZ95_OPITP</name>
<feature type="signal peptide" evidence="1">
    <location>
        <begin position="1"/>
        <end position="21"/>
    </location>
</feature>
<dbReference type="HOGENOM" id="CLU_1223739_0_0_0"/>
<dbReference type="NCBIfam" id="NF038131">
    <property type="entry name" value="choice_anch_K"/>
    <property type="match status" value="1"/>
</dbReference>
<gene>
    <name evidence="3" type="ordered locus">Oter_3893</name>
</gene>
<feature type="chain" id="PRO_5002774752" description="Ice-binding protein C-terminal domain-containing protein" evidence="1">
    <location>
        <begin position="22"/>
        <end position="228"/>
    </location>
</feature>
<dbReference type="Pfam" id="PF07589">
    <property type="entry name" value="PEP-CTERM"/>
    <property type="match status" value="1"/>
</dbReference>
<dbReference type="PROSITE" id="PS51257">
    <property type="entry name" value="PROKAR_LIPOPROTEIN"/>
    <property type="match status" value="1"/>
</dbReference>
<dbReference type="Proteomes" id="UP000007013">
    <property type="component" value="Chromosome"/>
</dbReference>
<reference evidence="3 4" key="1">
    <citation type="journal article" date="2011" name="J. Bacteriol.">
        <title>Genome sequence of the verrucomicrobium Opitutus terrae PB90-1, an abundant inhabitant of rice paddy soil ecosystems.</title>
        <authorList>
            <person name="van Passel M.W."/>
            <person name="Kant R."/>
            <person name="Palva A."/>
            <person name="Copeland A."/>
            <person name="Lucas S."/>
            <person name="Lapidus A."/>
            <person name="Glavina del Rio T."/>
            <person name="Pitluck S."/>
            <person name="Goltsman E."/>
            <person name="Clum A."/>
            <person name="Sun H."/>
            <person name="Schmutz J."/>
            <person name="Larimer F.W."/>
            <person name="Land M.L."/>
            <person name="Hauser L."/>
            <person name="Kyrpides N."/>
            <person name="Mikhailova N."/>
            <person name="Richardson P.P."/>
            <person name="Janssen P.H."/>
            <person name="de Vos W.M."/>
            <person name="Smidt H."/>
        </authorList>
    </citation>
    <scope>NUCLEOTIDE SEQUENCE [LARGE SCALE GENOMIC DNA]</scope>
    <source>
        <strain evidence="4">DSM 11246 / JCM 15787 / PB90-1</strain>
    </source>
</reference>
<dbReference type="InterPro" id="IPR047995">
    <property type="entry name" value="Choice_anch_K"/>
</dbReference>
<dbReference type="EMBL" id="CP001032">
    <property type="protein sequence ID" value="ACB77167.1"/>
    <property type="molecule type" value="Genomic_DNA"/>
</dbReference>
<organism evidence="3 4">
    <name type="scientific">Opitutus terrae (strain DSM 11246 / JCM 15787 / PB90-1)</name>
    <dbReference type="NCBI Taxonomy" id="452637"/>
    <lineage>
        <taxon>Bacteria</taxon>
        <taxon>Pseudomonadati</taxon>
        <taxon>Verrucomicrobiota</taxon>
        <taxon>Opitutia</taxon>
        <taxon>Opitutales</taxon>
        <taxon>Opitutaceae</taxon>
        <taxon>Opitutus</taxon>
    </lineage>
</organism>
<proteinExistence type="predicted"/>
<evidence type="ECO:0000313" key="3">
    <source>
        <dbReference type="EMBL" id="ACB77167.1"/>
    </source>
</evidence>
<dbReference type="InterPro" id="IPR013424">
    <property type="entry name" value="Ice-binding_C"/>
</dbReference>
<dbReference type="RefSeq" id="WP_012376696.1">
    <property type="nucleotide sequence ID" value="NC_010571.1"/>
</dbReference>
<dbReference type="AlphaFoldDB" id="B1ZZ95"/>
<dbReference type="NCBIfam" id="TIGR02595">
    <property type="entry name" value="PEP_CTERM"/>
    <property type="match status" value="1"/>
</dbReference>
<protein>
    <recommendedName>
        <fullName evidence="2">Ice-binding protein C-terminal domain-containing protein</fullName>
    </recommendedName>
</protein>
<sequence>MKRILSLLLLSVLACAGSAHGQLLLTGTTRGDFTGPLPANTWVLNGPVTSIFASGIPGSGIDTQTSITFTGASFTNEPASWWFGIGSVKIKNGMTLLGTTAATATMDLYMDIPAEGVSNFLLTTLTFGLDNTSNSGTQNIPDIFYLGHSAPATLVLPDKIVSFDIALTDPTYETGQSIGERKTGTVGLTAAFTFVPVPEPSTYAAFAALGLIGVAAVRRFRRPAAQLG</sequence>
<accession>B1ZZ95</accession>
<feature type="domain" description="Ice-binding protein C-terminal" evidence="2">
    <location>
        <begin position="196"/>
        <end position="219"/>
    </location>
</feature>
<evidence type="ECO:0000259" key="2">
    <source>
        <dbReference type="Pfam" id="PF07589"/>
    </source>
</evidence>
<evidence type="ECO:0000313" key="4">
    <source>
        <dbReference type="Proteomes" id="UP000007013"/>
    </source>
</evidence>